<dbReference type="Gene3D" id="2.160.10.10">
    <property type="entry name" value="Hexapeptide repeat proteins"/>
    <property type="match status" value="1"/>
</dbReference>
<sequence>MANLCLKLLGHQIAWSAKIGFVFLCVDKLILGPKVTIGHFNFIYIKNLTIEDEGYIGKLNVIKGPLSCVFKKRGAIGNLNFIKRSAIGITYGEARLELGELTKLTTRHYIDVTRDIIFGDFSILAGSGSQMWTHGYVHGQSGAERIRVDGEIKVGNNVYIGSRCIFNPGVLIGDGVTVGGNSAVTKNLIEKGMYMSQRLRHVEKDINEVRNRLIKVTDFDTLDDVYEK</sequence>
<dbReference type="InterPro" id="IPR001451">
    <property type="entry name" value="Hexapep"/>
</dbReference>
<gene>
    <name evidence="1" type="ORF">AWE51_22325</name>
</gene>
<dbReference type="EMBL" id="LQRT01000005">
    <property type="protein sequence ID" value="KZS41442.1"/>
    <property type="molecule type" value="Genomic_DNA"/>
</dbReference>
<organism evidence="1 2">
    <name type="scientific">Aquimarina aggregata</name>
    <dbReference type="NCBI Taxonomy" id="1642818"/>
    <lineage>
        <taxon>Bacteria</taxon>
        <taxon>Pseudomonadati</taxon>
        <taxon>Bacteroidota</taxon>
        <taxon>Flavobacteriia</taxon>
        <taxon>Flavobacteriales</taxon>
        <taxon>Flavobacteriaceae</taxon>
        <taxon>Aquimarina</taxon>
    </lineage>
</organism>
<accession>A0A163BIS3</accession>
<name>A0A163BIS3_9FLAO</name>
<dbReference type="Proteomes" id="UP000076715">
    <property type="component" value="Unassembled WGS sequence"/>
</dbReference>
<dbReference type="Pfam" id="PF00132">
    <property type="entry name" value="Hexapep"/>
    <property type="match status" value="1"/>
</dbReference>
<evidence type="ECO:0000313" key="1">
    <source>
        <dbReference type="EMBL" id="KZS41442.1"/>
    </source>
</evidence>
<comment type="caution">
    <text evidence="1">The sequence shown here is derived from an EMBL/GenBank/DDBJ whole genome shotgun (WGS) entry which is preliminary data.</text>
</comment>
<dbReference type="SUPFAM" id="SSF51161">
    <property type="entry name" value="Trimeric LpxA-like enzymes"/>
    <property type="match status" value="1"/>
</dbReference>
<dbReference type="InterPro" id="IPR011004">
    <property type="entry name" value="Trimer_LpxA-like_sf"/>
</dbReference>
<keyword evidence="2" id="KW-1185">Reference proteome</keyword>
<dbReference type="STRING" id="1642818.AWE51_22325"/>
<proteinExistence type="predicted"/>
<protein>
    <recommendedName>
        <fullName evidence="3">Transferase</fullName>
    </recommendedName>
</protein>
<reference evidence="1 2" key="1">
    <citation type="submission" date="2016-01" db="EMBL/GenBank/DDBJ databases">
        <title>The draft genome sequence of Aquimarina sp. RZW4-3-2.</title>
        <authorList>
            <person name="Wang Y."/>
        </authorList>
    </citation>
    <scope>NUCLEOTIDE SEQUENCE [LARGE SCALE GENOMIC DNA]</scope>
    <source>
        <strain evidence="1 2">RZW4-3-2</strain>
    </source>
</reference>
<evidence type="ECO:0008006" key="3">
    <source>
        <dbReference type="Google" id="ProtNLM"/>
    </source>
</evidence>
<dbReference type="AlphaFoldDB" id="A0A163BIS3"/>
<evidence type="ECO:0000313" key="2">
    <source>
        <dbReference type="Proteomes" id="UP000076715"/>
    </source>
</evidence>